<proteinExistence type="predicted"/>
<comment type="subcellular location">
    <subcellularLocation>
        <location evidence="2">Secreted</location>
    </subcellularLocation>
</comment>
<dbReference type="GO" id="GO:0005886">
    <property type="term" value="C:plasma membrane"/>
    <property type="evidence" value="ECO:0007669"/>
    <property type="project" value="UniProtKB-SubCell"/>
</dbReference>
<evidence type="ECO:0000256" key="4">
    <source>
        <dbReference type="ARBA" id="ARBA00022525"/>
    </source>
</evidence>
<evidence type="ECO:0000256" key="1">
    <source>
        <dbReference type="ARBA" id="ARBA00003145"/>
    </source>
</evidence>
<keyword evidence="6" id="KW-0472">Membrane</keyword>
<dbReference type="PANTHER" id="PTHR21248">
    <property type="entry name" value="CARDIOLIPIN SYNTHASE"/>
    <property type="match status" value="1"/>
</dbReference>
<keyword evidence="6" id="KW-1133">Transmembrane helix</keyword>
<dbReference type="AlphaFoldDB" id="A0A2U8WIL3"/>
<evidence type="ECO:0000259" key="7">
    <source>
        <dbReference type="PROSITE" id="PS50035"/>
    </source>
</evidence>
<evidence type="ECO:0000256" key="3">
    <source>
        <dbReference type="ARBA" id="ARBA00018392"/>
    </source>
</evidence>
<reference evidence="8 9" key="1">
    <citation type="submission" date="2018-05" db="EMBL/GenBank/DDBJ databases">
        <title>Complete Genome Sequence of Methylobacterium sp. 17Sr1-28.</title>
        <authorList>
            <person name="Srinivasan S."/>
        </authorList>
    </citation>
    <scope>NUCLEOTIDE SEQUENCE [LARGE SCALE GENOMIC DNA]</scope>
    <source>
        <strain evidence="8 9">17Sr1-28</strain>
    </source>
</reference>
<name>A0A2U8WIL3_9HYPH</name>
<gene>
    <name evidence="8" type="ORF">DK419_01110</name>
</gene>
<dbReference type="InterPro" id="IPR025202">
    <property type="entry name" value="PLD-like_dom"/>
</dbReference>
<evidence type="ECO:0000256" key="6">
    <source>
        <dbReference type="SAM" id="Phobius"/>
    </source>
</evidence>
<dbReference type="SUPFAM" id="SSF56024">
    <property type="entry name" value="Phospholipase D/nuclease"/>
    <property type="match status" value="2"/>
</dbReference>
<evidence type="ECO:0000256" key="5">
    <source>
        <dbReference type="ARBA" id="ARBA00029594"/>
    </source>
</evidence>
<feature type="domain" description="PLD phosphodiesterase" evidence="7">
    <location>
        <begin position="426"/>
        <end position="453"/>
    </location>
</feature>
<dbReference type="GO" id="GO:0008808">
    <property type="term" value="F:cardiolipin synthase activity"/>
    <property type="evidence" value="ECO:0007669"/>
    <property type="project" value="TreeGrafter"/>
</dbReference>
<dbReference type="GO" id="GO:0005576">
    <property type="term" value="C:extracellular region"/>
    <property type="evidence" value="ECO:0007669"/>
    <property type="project" value="UniProtKB-SubCell"/>
</dbReference>
<dbReference type="PANTHER" id="PTHR21248:SF22">
    <property type="entry name" value="PHOSPHOLIPASE D"/>
    <property type="match status" value="1"/>
</dbReference>
<protein>
    <recommendedName>
        <fullName evidence="3">Phospholipase D</fullName>
    </recommendedName>
    <alternativeName>
        <fullName evidence="5">Choline phosphatase</fullName>
    </alternativeName>
</protein>
<dbReference type="EMBL" id="CP029553">
    <property type="protein sequence ID" value="AWN45102.1"/>
    <property type="molecule type" value="Genomic_DNA"/>
</dbReference>
<dbReference type="Proteomes" id="UP000245444">
    <property type="component" value="Chromosome"/>
</dbReference>
<accession>A0A2U8WIL3</accession>
<dbReference type="CDD" id="cd09163">
    <property type="entry name" value="PLDc_CLS_unchar2_2"/>
    <property type="match status" value="1"/>
</dbReference>
<dbReference type="GO" id="GO:0032049">
    <property type="term" value="P:cardiolipin biosynthetic process"/>
    <property type="evidence" value="ECO:0007669"/>
    <property type="project" value="UniProtKB-ARBA"/>
</dbReference>
<dbReference type="PROSITE" id="PS50035">
    <property type="entry name" value="PLD"/>
    <property type="match status" value="2"/>
</dbReference>
<dbReference type="SMART" id="SM00155">
    <property type="entry name" value="PLDc"/>
    <property type="match status" value="2"/>
</dbReference>
<keyword evidence="4" id="KW-0964">Secreted</keyword>
<evidence type="ECO:0000313" key="9">
    <source>
        <dbReference type="Proteomes" id="UP000245444"/>
    </source>
</evidence>
<organism evidence="8 9">
    <name type="scientific">Methylobacterium terrae</name>
    <dbReference type="NCBI Taxonomy" id="2202827"/>
    <lineage>
        <taxon>Bacteria</taxon>
        <taxon>Pseudomonadati</taxon>
        <taxon>Pseudomonadota</taxon>
        <taxon>Alphaproteobacteria</taxon>
        <taxon>Hyphomicrobiales</taxon>
        <taxon>Methylobacteriaceae</taxon>
        <taxon>Methylobacterium</taxon>
    </lineage>
</organism>
<feature type="transmembrane region" description="Helical" evidence="6">
    <location>
        <begin position="52"/>
        <end position="70"/>
    </location>
</feature>
<feature type="domain" description="PLD phosphodiesterase" evidence="7">
    <location>
        <begin position="250"/>
        <end position="277"/>
    </location>
</feature>
<dbReference type="OrthoDB" id="9762009at2"/>
<keyword evidence="9" id="KW-1185">Reference proteome</keyword>
<keyword evidence="6" id="KW-0812">Transmembrane</keyword>
<dbReference type="InterPro" id="IPR001736">
    <property type="entry name" value="PLipase_D/transphosphatidylase"/>
</dbReference>
<dbReference type="Pfam" id="PF13091">
    <property type="entry name" value="PLDc_2"/>
    <property type="match status" value="2"/>
</dbReference>
<evidence type="ECO:0000256" key="2">
    <source>
        <dbReference type="ARBA" id="ARBA00004613"/>
    </source>
</evidence>
<dbReference type="Gene3D" id="3.30.870.10">
    <property type="entry name" value="Endonuclease Chain A"/>
    <property type="match status" value="2"/>
</dbReference>
<evidence type="ECO:0000313" key="8">
    <source>
        <dbReference type="EMBL" id="AWN45102.1"/>
    </source>
</evidence>
<sequence length="511" mass="56278">MAAVDDRRARWIPGPSSRIPAARAARARPQEARVEHEIYRWIGILTSIRSDVLAPVGLVLAVVVTVHVLMRKREVGAAIGWIGLAWLSPLLGSTLYVMFGINRVSRRARRLPVLPGPRPGAPPPPVAEVPDAFQPLKRAVERISGLPLVAGNRIERYRHGDEAYPAMLAAIGEAQTSVALSSYIMRDDDSGRAFAEALAAARSRGVAVCVLIDGIGSGYFFPAMYRRLRGLGIPAGLFMHSALPWRMPFLNLRTHKKLLLIDGRVGFVGGVNIADENVMAKNPPEPVRDSHFRIDGPVVGQLAQAFWRDWAFVKGEDLEGPAWFPEIPPAGPSLARVVTSGPDADIEKIEFVVLEAVATARRSVRFATPYFLPSEMLLTALGLAAMRGVTVDVIIPQASNHRVVDWATRAHVGPLLEAGVRIWLDRPPFDHSKLMVVDEAWCFVGSANWDSRSFRLNFELNVEVYDPDFAADLDTLMRAKMEQRLTADDLNSRGMAVRLRDAGVRLLLPYL</sequence>
<feature type="transmembrane region" description="Helical" evidence="6">
    <location>
        <begin position="76"/>
        <end position="101"/>
    </location>
</feature>
<dbReference type="KEGG" id="mtea:DK419_01110"/>
<comment type="function">
    <text evidence="1">Could be a virulence factor.</text>
</comment>